<reference evidence="7 8" key="1">
    <citation type="submission" date="2019-03" db="EMBL/GenBank/DDBJ databases">
        <title>Draft genome sequence of Xylaria hypoxylon DSM 108379, a ubiquitous saprotrophic-parasitic fungi on hardwood.</title>
        <authorList>
            <person name="Buettner E."/>
            <person name="Leonhardt S."/>
            <person name="Gebauer A.M."/>
            <person name="Liers C."/>
            <person name="Hofrichter M."/>
            <person name="Kellner H."/>
        </authorList>
    </citation>
    <scope>NUCLEOTIDE SEQUENCE [LARGE SCALE GENOMIC DNA]</scope>
    <source>
        <strain evidence="7 8">DSM 108379</strain>
    </source>
</reference>
<dbReference type="GO" id="GO:0004497">
    <property type="term" value="F:monooxygenase activity"/>
    <property type="evidence" value="ECO:0007669"/>
    <property type="project" value="UniProtKB-KW"/>
</dbReference>
<sequence length="265" mass="29739">MRAFEPIMVQEIDTFIKHLFGLSKSGALINMTPMCRHLSYDTAAHLGFGSSLNLQTDPTNRFLPKAISIGDLRINICMNFPLLMKWRLHQRIADNVPNSLRDRFFEALNIMEDDAEPLVIDGHVIPRGTQVAVNIYSLHHNTEYFPDPCSYRPERWLEDALHSEAAKKVMSDAFAPFSVGSRSCAGKAMAYLEVSLTLAKTLWYFDFEAAAGESGNLGGGTPARSGGRNRVDEFQLYDRFSAHHEGPNLVFHPRENTYNELGMAA</sequence>
<organism evidence="7 8">
    <name type="scientific">Xylaria hypoxylon</name>
    <dbReference type="NCBI Taxonomy" id="37992"/>
    <lineage>
        <taxon>Eukaryota</taxon>
        <taxon>Fungi</taxon>
        <taxon>Dikarya</taxon>
        <taxon>Ascomycota</taxon>
        <taxon>Pezizomycotina</taxon>
        <taxon>Sordariomycetes</taxon>
        <taxon>Xylariomycetidae</taxon>
        <taxon>Xylariales</taxon>
        <taxon>Xylariaceae</taxon>
        <taxon>Xylaria</taxon>
    </lineage>
</organism>
<gene>
    <name evidence="7" type="ORF">E0Z10_g5364</name>
</gene>
<dbReference type="InterPro" id="IPR017972">
    <property type="entry name" value="Cyt_P450_CS"/>
</dbReference>
<dbReference type="PANTHER" id="PTHR24305:SF226">
    <property type="entry name" value="CYTOCHROME P450 MONOOXYGENASE"/>
    <property type="match status" value="1"/>
</dbReference>
<dbReference type="PROSITE" id="PS00086">
    <property type="entry name" value="CYTOCHROME_P450"/>
    <property type="match status" value="1"/>
</dbReference>
<dbReference type="InterPro" id="IPR036396">
    <property type="entry name" value="Cyt_P450_sf"/>
</dbReference>
<keyword evidence="8" id="KW-1185">Reference proteome</keyword>
<keyword evidence="6" id="KW-0503">Monooxygenase</keyword>
<evidence type="ECO:0000256" key="5">
    <source>
        <dbReference type="PIRSR" id="PIRSR602401-1"/>
    </source>
</evidence>
<comment type="cofactor">
    <cofactor evidence="1 5">
        <name>heme</name>
        <dbReference type="ChEBI" id="CHEBI:30413"/>
    </cofactor>
</comment>
<name>A0A4Z0YW42_9PEZI</name>
<dbReference type="OrthoDB" id="1470350at2759"/>
<evidence type="ECO:0008006" key="9">
    <source>
        <dbReference type="Google" id="ProtNLM"/>
    </source>
</evidence>
<dbReference type="GO" id="GO:0005506">
    <property type="term" value="F:iron ion binding"/>
    <property type="evidence" value="ECO:0007669"/>
    <property type="project" value="InterPro"/>
</dbReference>
<keyword evidence="4 5" id="KW-0408">Iron</keyword>
<dbReference type="InterPro" id="IPR002401">
    <property type="entry name" value="Cyt_P450_E_grp-I"/>
</dbReference>
<dbReference type="EMBL" id="SKBN01000095">
    <property type="protein sequence ID" value="TGJ83390.1"/>
    <property type="molecule type" value="Genomic_DNA"/>
</dbReference>
<dbReference type="InterPro" id="IPR050121">
    <property type="entry name" value="Cytochrome_P450_monoxygenase"/>
</dbReference>
<evidence type="ECO:0000313" key="8">
    <source>
        <dbReference type="Proteomes" id="UP000297716"/>
    </source>
</evidence>
<dbReference type="GO" id="GO:0020037">
    <property type="term" value="F:heme binding"/>
    <property type="evidence" value="ECO:0007669"/>
    <property type="project" value="InterPro"/>
</dbReference>
<dbReference type="Gene3D" id="1.10.630.10">
    <property type="entry name" value="Cytochrome P450"/>
    <property type="match status" value="2"/>
</dbReference>
<dbReference type="PANTHER" id="PTHR24305">
    <property type="entry name" value="CYTOCHROME P450"/>
    <property type="match status" value="1"/>
</dbReference>
<evidence type="ECO:0000313" key="7">
    <source>
        <dbReference type="EMBL" id="TGJ83390.1"/>
    </source>
</evidence>
<protein>
    <recommendedName>
        <fullName evidence="9">Cytochrome P450</fullName>
    </recommendedName>
</protein>
<dbReference type="GO" id="GO:0016705">
    <property type="term" value="F:oxidoreductase activity, acting on paired donors, with incorporation or reduction of molecular oxygen"/>
    <property type="evidence" value="ECO:0007669"/>
    <property type="project" value="InterPro"/>
</dbReference>
<evidence type="ECO:0000256" key="4">
    <source>
        <dbReference type="ARBA" id="ARBA00023004"/>
    </source>
</evidence>
<keyword evidence="6" id="KW-0560">Oxidoreductase</keyword>
<proteinExistence type="inferred from homology"/>
<evidence type="ECO:0000256" key="3">
    <source>
        <dbReference type="ARBA" id="ARBA00022723"/>
    </source>
</evidence>
<evidence type="ECO:0000256" key="1">
    <source>
        <dbReference type="ARBA" id="ARBA00001971"/>
    </source>
</evidence>
<dbReference type="AlphaFoldDB" id="A0A4Z0YW42"/>
<dbReference type="Pfam" id="PF00067">
    <property type="entry name" value="p450"/>
    <property type="match status" value="1"/>
</dbReference>
<dbReference type="SUPFAM" id="SSF48264">
    <property type="entry name" value="Cytochrome P450"/>
    <property type="match status" value="1"/>
</dbReference>
<dbReference type="Proteomes" id="UP000297716">
    <property type="component" value="Unassembled WGS sequence"/>
</dbReference>
<dbReference type="InterPro" id="IPR001128">
    <property type="entry name" value="Cyt_P450"/>
</dbReference>
<accession>A0A4Z0YW42</accession>
<dbReference type="STRING" id="37992.A0A4Z0YW42"/>
<comment type="caution">
    <text evidence="7">The sequence shown here is derived from an EMBL/GenBank/DDBJ whole genome shotgun (WGS) entry which is preliminary data.</text>
</comment>
<dbReference type="PRINTS" id="PR00463">
    <property type="entry name" value="EP450I"/>
</dbReference>
<feature type="binding site" description="axial binding residue" evidence="5">
    <location>
        <position position="184"/>
    </location>
    <ligand>
        <name>heme</name>
        <dbReference type="ChEBI" id="CHEBI:30413"/>
    </ligand>
    <ligandPart>
        <name>Fe</name>
        <dbReference type="ChEBI" id="CHEBI:18248"/>
    </ligandPart>
</feature>
<keyword evidence="2 5" id="KW-0349">Heme</keyword>
<evidence type="ECO:0000256" key="6">
    <source>
        <dbReference type="RuleBase" id="RU000461"/>
    </source>
</evidence>
<comment type="similarity">
    <text evidence="6">Belongs to the cytochrome P450 family.</text>
</comment>
<evidence type="ECO:0000256" key="2">
    <source>
        <dbReference type="ARBA" id="ARBA00022617"/>
    </source>
</evidence>
<keyword evidence="3 5" id="KW-0479">Metal-binding</keyword>